<dbReference type="PANTHER" id="PTHR42978">
    <property type="entry name" value="QUORUM-QUENCHING LACTONASE YTNP-RELATED-RELATED"/>
    <property type="match status" value="1"/>
</dbReference>
<evidence type="ECO:0000313" key="7">
    <source>
        <dbReference type="Proteomes" id="UP001281614"/>
    </source>
</evidence>
<dbReference type="GO" id="GO:0016787">
    <property type="term" value="F:hydrolase activity"/>
    <property type="evidence" value="ECO:0007669"/>
    <property type="project" value="UniProtKB-KW"/>
</dbReference>
<dbReference type="PANTHER" id="PTHR42978:SF5">
    <property type="entry name" value="METALLO-BETA-LACTAMASE DOMAIN-CONTAINING PROTEIN"/>
    <property type="match status" value="1"/>
</dbReference>
<dbReference type="SMART" id="SM00849">
    <property type="entry name" value="Lactamase_B"/>
    <property type="match status" value="1"/>
</dbReference>
<dbReference type="CDD" id="cd07730">
    <property type="entry name" value="metallo-hydrolase-like_MBL-fold"/>
    <property type="match status" value="1"/>
</dbReference>
<evidence type="ECO:0000313" key="6">
    <source>
        <dbReference type="EMBL" id="KAK2774063.1"/>
    </source>
</evidence>
<dbReference type="InterPro" id="IPR001279">
    <property type="entry name" value="Metallo-B-lactamas"/>
</dbReference>
<comment type="similarity">
    <text evidence="1">Belongs to the metallo-beta-lactamase superfamily.</text>
</comment>
<keyword evidence="3" id="KW-0378">Hydrolase</keyword>
<dbReference type="EMBL" id="VYYT01000049">
    <property type="protein sequence ID" value="KAK2774063.1"/>
    <property type="molecule type" value="Genomic_DNA"/>
</dbReference>
<protein>
    <recommendedName>
        <fullName evidence="5">Metallo-beta-lactamase domain-containing protein</fullName>
    </recommendedName>
</protein>
<keyword evidence="7" id="KW-1185">Reference proteome</keyword>
<accession>A0AAE0DB91</accession>
<gene>
    <name evidence="6" type="ORF">CKAH01_13286</name>
</gene>
<name>A0AAE0DB91_COLKA</name>
<keyword evidence="2" id="KW-0479">Metal-binding</keyword>
<dbReference type="Gene3D" id="3.60.15.10">
    <property type="entry name" value="Ribonuclease Z/Hydroxyacylglutathione hydrolase-like"/>
    <property type="match status" value="1"/>
</dbReference>
<dbReference type="AlphaFoldDB" id="A0AAE0DB91"/>
<evidence type="ECO:0000256" key="1">
    <source>
        <dbReference type="ARBA" id="ARBA00007749"/>
    </source>
</evidence>
<dbReference type="Proteomes" id="UP001281614">
    <property type="component" value="Unassembled WGS sequence"/>
</dbReference>
<proteinExistence type="inferred from homology"/>
<feature type="domain" description="Metallo-beta-lactamase" evidence="5">
    <location>
        <begin position="10"/>
        <end position="226"/>
    </location>
</feature>
<sequence>VPGYERFRLPSYAFLIENAEGRKVLFDLGLRKDWKNLTPEALHEIQSDEIKIDIERDVVDILLEGVANSWTSHHHWDHIGDMSRLPNTTSIVIGPGFEKAFLPGYPENPHSPVLQTDYENHEVRELDFSAQTVPIGPFKGIDFFGDGSFYLVDAPGHSIGHVCGIVRTTTAPDTFVFMGADAANHNGEFRPSQYKPLPESISPHPLLPKSVHPCPGESWARYLESRGRSKRMPFFSIPDTSAGAAYTYDVQASNKTIEMVQDIDSGEDILIVIAHDESIRGIVDFFPRSINDWKAKRWGANHAWAFLKDFQKISIDPVAA</sequence>
<evidence type="ECO:0000256" key="4">
    <source>
        <dbReference type="ARBA" id="ARBA00022833"/>
    </source>
</evidence>
<evidence type="ECO:0000256" key="3">
    <source>
        <dbReference type="ARBA" id="ARBA00022801"/>
    </source>
</evidence>
<dbReference type="InterPro" id="IPR051013">
    <property type="entry name" value="MBL_superfamily_lactonases"/>
</dbReference>
<reference evidence="6" key="1">
    <citation type="submission" date="2023-02" db="EMBL/GenBank/DDBJ databases">
        <title>Colletotrichum kahawae CIFC_Que2 genome sequencing and assembly.</title>
        <authorList>
            <person name="Baroncelli R."/>
        </authorList>
    </citation>
    <scope>NUCLEOTIDE SEQUENCE</scope>
    <source>
        <strain evidence="6">CIFC_Que2</strain>
    </source>
</reference>
<evidence type="ECO:0000256" key="2">
    <source>
        <dbReference type="ARBA" id="ARBA00022723"/>
    </source>
</evidence>
<dbReference type="GO" id="GO:0046872">
    <property type="term" value="F:metal ion binding"/>
    <property type="evidence" value="ECO:0007669"/>
    <property type="project" value="UniProtKB-KW"/>
</dbReference>
<dbReference type="Pfam" id="PF00753">
    <property type="entry name" value="Lactamase_B"/>
    <property type="match status" value="1"/>
</dbReference>
<dbReference type="InterPro" id="IPR036866">
    <property type="entry name" value="RibonucZ/Hydroxyglut_hydro"/>
</dbReference>
<keyword evidence="4" id="KW-0862">Zinc</keyword>
<comment type="caution">
    <text evidence="6">The sequence shown here is derived from an EMBL/GenBank/DDBJ whole genome shotgun (WGS) entry which is preliminary data.</text>
</comment>
<organism evidence="6 7">
    <name type="scientific">Colletotrichum kahawae</name>
    <name type="common">Coffee berry disease fungus</name>
    <dbReference type="NCBI Taxonomy" id="34407"/>
    <lineage>
        <taxon>Eukaryota</taxon>
        <taxon>Fungi</taxon>
        <taxon>Dikarya</taxon>
        <taxon>Ascomycota</taxon>
        <taxon>Pezizomycotina</taxon>
        <taxon>Sordariomycetes</taxon>
        <taxon>Hypocreomycetidae</taxon>
        <taxon>Glomerellales</taxon>
        <taxon>Glomerellaceae</taxon>
        <taxon>Colletotrichum</taxon>
        <taxon>Colletotrichum gloeosporioides species complex</taxon>
    </lineage>
</organism>
<feature type="non-terminal residue" evidence="6">
    <location>
        <position position="320"/>
    </location>
</feature>
<dbReference type="SUPFAM" id="SSF56281">
    <property type="entry name" value="Metallo-hydrolase/oxidoreductase"/>
    <property type="match status" value="1"/>
</dbReference>
<evidence type="ECO:0000259" key="5">
    <source>
        <dbReference type="SMART" id="SM00849"/>
    </source>
</evidence>